<feature type="signal peptide" evidence="2">
    <location>
        <begin position="1"/>
        <end position="31"/>
    </location>
</feature>
<evidence type="ECO:0000256" key="1">
    <source>
        <dbReference type="SAM" id="MobiDB-lite"/>
    </source>
</evidence>
<sequence length="252" mass="26279">MQTLGALYAAVRRTLLAASGALLLASSPAPAQYINPMAVSGITLPVVMNPCPGGKCTGISQDRNRSRTGNASPPARTQAHSATLTFTPSAARRKQNLARFVASSNGDPAVKELAAQAPRIFPQLATAMRQRNLNPDSVADTYAMWWISAWDAAHGNTGTRSASVYTAVKQQAAEAMLNTPKLTGASAALKQEMAEALTVHTLLIDIAMEHAKNDPAQLKAVGQAAATGARRMGVDLSAMTLTAQGFQGAGAR</sequence>
<protein>
    <recommendedName>
        <fullName evidence="5">Lipoprotein</fullName>
    </recommendedName>
</protein>
<evidence type="ECO:0000313" key="3">
    <source>
        <dbReference type="EMBL" id="SAI58855.1"/>
    </source>
</evidence>
<dbReference type="Pfam" id="PF20388">
    <property type="entry name" value="DUF6683"/>
    <property type="match status" value="1"/>
</dbReference>
<proteinExistence type="predicted"/>
<reference evidence="3 4" key="1">
    <citation type="submission" date="2016-03" db="EMBL/GenBank/DDBJ databases">
        <authorList>
            <consortium name="Pathogen Informatics"/>
        </authorList>
    </citation>
    <scope>NUCLEOTIDE SEQUENCE [LARGE SCALE GENOMIC DNA]</scope>
    <source>
        <strain evidence="3 4">NCTC13364</strain>
    </source>
</reference>
<gene>
    <name evidence="3" type="ORF">SAMEA1982600_05161</name>
</gene>
<dbReference type="InterPro" id="IPR046505">
    <property type="entry name" value="DUF6683"/>
</dbReference>
<dbReference type="RefSeq" id="WP_066420806.1">
    <property type="nucleotide sequence ID" value="NZ_FKBS01000029.1"/>
</dbReference>
<feature type="region of interest" description="Disordered" evidence="1">
    <location>
        <begin position="56"/>
        <end position="79"/>
    </location>
</feature>
<feature type="chain" id="PRO_5007615761" description="Lipoprotein" evidence="2">
    <location>
        <begin position="32"/>
        <end position="252"/>
    </location>
</feature>
<dbReference type="EMBL" id="FKBS01000029">
    <property type="protein sequence ID" value="SAI58855.1"/>
    <property type="molecule type" value="Genomic_DNA"/>
</dbReference>
<evidence type="ECO:0000256" key="2">
    <source>
        <dbReference type="SAM" id="SignalP"/>
    </source>
</evidence>
<accession>A0A157RLM3</accession>
<dbReference type="AlphaFoldDB" id="A0A157RLM3"/>
<dbReference type="OrthoDB" id="7563604at2"/>
<dbReference type="Proteomes" id="UP000077037">
    <property type="component" value="Unassembled WGS sequence"/>
</dbReference>
<evidence type="ECO:0008006" key="5">
    <source>
        <dbReference type="Google" id="ProtNLM"/>
    </source>
</evidence>
<organism evidence="3 4">
    <name type="scientific">Bordetella ansorpii</name>
    <dbReference type="NCBI Taxonomy" id="288768"/>
    <lineage>
        <taxon>Bacteria</taxon>
        <taxon>Pseudomonadati</taxon>
        <taxon>Pseudomonadota</taxon>
        <taxon>Betaproteobacteria</taxon>
        <taxon>Burkholderiales</taxon>
        <taxon>Alcaligenaceae</taxon>
        <taxon>Bordetella</taxon>
    </lineage>
</organism>
<keyword evidence="2" id="KW-0732">Signal</keyword>
<name>A0A157RLM3_9BORD</name>
<evidence type="ECO:0000313" key="4">
    <source>
        <dbReference type="Proteomes" id="UP000077037"/>
    </source>
</evidence>